<dbReference type="Proteomes" id="UP000178114">
    <property type="component" value="Unassembled WGS sequence"/>
</dbReference>
<organism evidence="1 2">
    <name type="scientific">Candidatus Giovannonibacteria bacterium RIFCSPLOWO2_01_FULL_45_34</name>
    <dbReference type="NCBI Taxonomy" id="1798351"/>
    <lineage>
        <taxon>Bacteria</taxon>
        <taxon>Candidatus Giovannoniibacteriota</taxon>
    </lineage>
</organism>
<comment type="caution">
    <text evidence="1">The sequence shown here is derived from an EMBL/GenBank/DDBJ whole genome shotgun (WGS) entry which is preliminary data.</text>
</comment>
<reference evidence="1 2" key="1">
    <citation type="journal article" date="2016" name="Nat. Commun.">
        <title>Thousands of microbial genomes shed light on interconnected biogeochemical processes in an aquifer system.</title>
        <authorList>
            <person name="Anantharaman K."/>
            <person name="Brown C.T."/>
            <person name="Hug L.A."/>
            <person name="Sharon I."/>
            <person name="Castelle C.J."/>
            <person name="Probst A.J."/>
            <person name="Thomas B.C."/>
            <person name="Singh A."/>
            <person name="Wilkins M.J."/>
            <person name="Karaoz U."/>
            <person name="Brodie E.L."/>
            <person name="Williams K.H."/>
            <person name="Hubbard S.S."/>
            <person name="Banfield J.F."/>
        </authorList>
    </citation>
    <scope>NUCLEOTIDE SEQUENCE [LARGE SCALE GENOMIC DNA]</scope>
</reference>
<dbReference type="AlphaFoldDB" id="A0A1F5WY86"/>
<gene>
    <name evidence="1" type="ORF">A2930_02925</name>
</gene>
<protein>
    <submittedName>
        <fullName evidence="1">Uncharacterized protein</fullName>
    </submittedName>
</protein>
<dbReference type="STRING" id="1798351.A2930_02925"/>
<evidence type="ECO:0000313" key="2">
    <source>
        <dbReference type="Proteomes" id="UP000178114"/>
    </source>
</evidence>
<accession>A0A1F5WY86</accession>
<name>A0A1F5WY86_9BACT</name>
<evidence type="ECO:0000313" key="1">
    <source>
        <dbReference type="EMBL" id="OGF80612.1"/>
    </source>
</evidence>
<proteinExistence type="predicted"/>
<dbReference type="EMBL" id="MFID01000032">
    <property type="protein sequence ID" value="OGF80612.1"/>
    <property type="molecule type" value="Genomic_DNA"/>
</dbReference>
<sequence length="136" mass="15292">MEKLKLEEGEYVSDKAIPYDDLRGYIKMYHEAGMDADQILDLIHKRLRVSNTGRAPKTSSESDLKNISIPDFDIAGWTGVFMEAGFSRKETEKIIARINADPELKDRLRRGVISIPIEDKSEGAVAIPVTIGKKEE</sequence>